<dbReference type="InterPro" id="IPR055198">
    <property type="entry name" value="NSD_PHD"/>
</dbReference>
<protein>
    <submittedName>
        <fullName evidence="6">Edm2-like protein1</fullName>
    </submittedName>
</protein>
<dbReference type="Gene3D" id="2.30.30.140">
    <property type="match status" value="1"/>
</dbReference>
<accession>A0A0M0JU36</accession>
<dbReference type="InterPro" id="IPR058939">
    <property type="entry name" value="Mtase_EDM2"/>
</dbReference>
<feature type="compositionally biased region" description="Acidic residues" evidence="4">
    <location>
        <begin position="366"/>
        <end position="382"/>
    </location>
</feature>
<evidence type="ECO:0000256" key="4">
    <source>
        <dbReference type="SAM" id="MobiDB-lite"/>
    </source>
</evidence>
<keyword evidence="1" id="KW-0479">Metal-binding</keyword>
<evidence type="ECO:0000313" key="6">
    <source>
        <dbReference type="EMBL" id="KOO30015.1"/>
    </source>
</evidence>
<proteinExistence type="predicted"/>
<feature type="compositionally biased region" description="Acidic residues" evidence="4">
    <location>
        <begin position="346"/>
        <end position="359"/>
    </location>
</feature>
<organism evidence="6 7">
    <name type="scientific">Chrysochromulina tobinii</name>
    <dbReference type="NCBI Taxonomy" id="1460289"/>
    <lineage>
        <taxon>Eukaryota</taxon>
        <taxon>Haptista</taxon>
        <taxon>Haptophyta</taxon>
        <taxon>Prymnesiophyceae</taxon>
        <taxon>Prymnesiales</taxon>
        <taxon>Chrysochromulinaceae</taxon>
        <taxon>Chrysochromulina</taxon>
    </lineage>
</organism>
<feature type="region of interest" description="Disordered" evidence="4">
    <location>
        <begin position="888"/>
        <end position="943"/>
    </location>
</feature>
<evidence type="ECO:0000256" key="3">
    <source>
        <dbReference type="ARBA" id="ARBA00022833"/>
    </source>
</evidence>
<feature type="region of interest" description="Disordered" evidence="4">
    <location>
        <begin position="311"/>
        <end position="386"/>
    </location>
</feature>
<keyword evidence="3" id="KW-0862">Zinc</keyword>
<dbReference type="EMBL" id="JWZX01002310">
    <property type="protein sequence ID" value="KOO30015.1"/>
    <property type="molecule type" value="Genomic_DNA"/>
</dbReference>
<dbReference type="Gene3D" id="3.30.40.10">
    <property type="entry name" value="Zinc/RING finger domain, C3HC4 (zinc finger)"/>
    <property type="match status" value="1"/>
</dbReference>
<feature type="compositionally biased region" description="Polar residues" evidence="4">
    <location>
        <begin position="487"/>
        <end position="498"/>
    </location>
</feature>
<dbReference type="Pfam" id="PF26055">
    <property type="entry name" value="Mtase_EDM2"/>
    <property type="match status" value="1"/>
</dbReference>
<dbReference type="CDD" id="cd20404">
    <property type="entry name" value="Tudor_Agenet_AtEML-like"/>
    <property type="match status" value="1"/>
</dbReference>
<feature type="compositionally biased region" description="Acidic residues" evidence="4">
    <location>
        <begin position="916"/>
        <end position="925"/>
    </location>
</feature>
<keyword evidence="2" id="KW-0863">Zinc-finger</keyword>
<feature type="region of interest" description="Disordered" evidence="4">
    <location>
        <begin position="577"/>
        <end position="620"/>
    </location>
</feature>
<dbReference type="GO" id="GO:0008270">
    <property type="term" value="F:zinc ion binding"/>
    <property type="evidence" value="ECO:0007669"/>
    <property type="project" value="UniProtKB-KW"/>
</dbReference>
<feature type="compositionally biased region" description="Polar residues" evidence="4">
    <location>
        <begin position="313"/>
        <end position="322"/>
    </location>
</feature>
<feature type="compositionally biased region" description="Basic residues" evidence="4">
    <location>
        <begin position="588"/>
        <end position="600"/>
    </location>
</feature>
<reference evidence="7" key="1">
    <citation type="journal article" date="2015" name="PLoS Genet.">
        <title>Genome Sequence and Transcriptome Analyses of Chrysochromulina tobin: Metabolic Tools for Enhanced Algal Fitness in the Prominent Order Prymnesiales (Haptophyceae).</title>
        <authorList>
            <person name="Hovde B.T."/>
            <person name="Deodato C.R."/>
            <person name="Hunsperger H.M."/>
            <person name="Ryken S.A."/>
            <person name="Yost W."/>
            <person name="Jha R.K."/>
            <person name="Patterson J."/>
            <person name="Monnat R.J. Jr."/>
            <person name="Barlow S.B."/>
            <person name="Starkenburg S.R."/>
            <person name="Cattolico R.A."/>
        </authorList>
    </citation>
    <scope>NUCLEOTIDE SEQUENCE</scope>
    <source>
        <strain evidence="7">CCMP291</strain>
    </source>
</reference>
<dbReference type="InterPro" id="IPR013083">
    <property type="entry name" value="Znf_RING/FYVE/PHD"/>
</dbReference>
<dbReference type="Proteomes" id="UP000037460">
    <property type="component" value="Unassembled WGS sequence"/>
</dbReference>
<feature type="domain" description="Zinc finger PHD-type" evidence="5">
    <location>
        <begin position="989"/>
        <end position="1041"/>
    </location>
</feature>
<gene>
    <name evidence="6" type="ORF">Ctob_010241</name>
</gene>
<feature type="region of interest" description="Disordered" evidence="4">
    <location>
        <begin position="487"/>
        <end position="528"/>
    </location>
</feature>
<sequence length="1422" mass="154310">MDVDDEEAGTPNGAAAATVSEAAKPVLHAVNSVDLTEEGAAAPLSAAQAQQVVAAMDAMRRARTTATAVVHGWHLTLTVRPRGGQCDMRAVSPRGESARIDSMVKLRKHLGLASAGLSSDGGSDAAPAALTVTLARAPDTLAPALAASSGQPAASPFIAPKLDMASLAEGAFGGLQPPPTTISPVPAATHNLPAGDARIGSIFETREGARVAIGKRVRVYWDLYDSWFSGVKEVRRAGAEGAGQLAVLAKKLRELRTGLLETNLSGTLQYLSPDWRMTGGGRHRAWVKATKEATSAAQLLELVHELQRAYGQAQEQQATPTASERAPPVRAASAKATGKTKQVLSEESDDEEDVAEEGEGVASRQDDDDDEGEPSDDSEEDMVITKKGKYEPVRSRLVKGSLCPLCDGRHTRGPCPPWDRLEYANAQVGRRVRLYWGGNHMWFKGKIKRVNPKAHTVLILYSDGDEKWHSLWDPAESWEFLDSAPTLSQSGKLSQRPTSQPPALPPGQRKEPELKKHSPQPLNQPRVKSTKLLEPGLAKHIAKSSVLGSTASAAASSTEGMAPSAGVKRKAALEVVDLDDDDEDRPLRAHKKAAKPKPKPKGSPGAKQSSAPAPPTLSKAAVAVKKIKEDTKTVGEETPPPVFLAPNQQPCSCVEEPMQPCADACCKRYRYFCGLRHFADSKGFSLDTVQKEQELKKLRDGGMLSPADFEAQMHMVEAEKEARKAMLKFTVGDGVCCNDSAGLESLPLIALFAGARQRKVDRHGNPPLHFIEVLCRWFIRANDIQAPPWLSTPLGKGYGERYPTAPVPLLYRVGGGDPSEWLYNWVDVSSVIGKCRCLQVPTRTIMHECDQTIRRENARGVAWTFYYDSSASPSIDETSDIFEQPVQLSGSKTADAGEGALPSASAEDVRHQLYGSDDEEAEEDVPLTSRENAAARHRQRRAAQEREAAMAARQEARQSAAPAKRYRIKRKLKRESKWECSHCRMGKATCVVCHQDGFVNSEESGLVRCAVDGCGRAYHRACLDGDGADGAVAGWSCPVHACFMCSATDRPLLSCKLDAIMREASGPGSAAHSLITRGVAIEPSLATAPGDQLFGGGGDVYISSVTNPSTSDMVSSRDLAEVLELLARQGLTPQLRSRLAGFKSTLRSALNGVMLNRAKYTSFSRHYTAYRVLKKIAERLNPLLRPGDTFVDFACGQNSFGGLLRDPLTQQTLPTVSFDVLSPAENASNFHRRNWFAVSAAEMPPGELVVGLNPPFGHLNKTAIDFVKHALCMRPRLLVLVMPATNYQPEGYELVHHDDQLCRGFAFYVPGSVSANWIHAKNVAPAVYIYRRKPDAPGPCERQCHCVHREDLRRRMVLMKRKRDVKEQQSRIASELERQRLAGLEPRAPKSSRSALSVGMVERGGPGLAGTFVSQPAWQQHV</sequence>
<dbReference type="OrthoDB" id="21264at2759"/>
<evidence type="ECO:0000313" key="7">
    <source>
        <dbReference type="Proteomes" id="UP000037460"/>
    </source>
</evidence>
<name>A0A0M0JU36_9EUKA</name>
<evidence type="ECO:0000256" key="1">
    <source>
        <dbReference type="ARBA" id="ARBA00022723"/>
    </source>
</evidence>
<dbReference type="InterPro" id="IPR001965">
    <property type="entry name" value="Znf_PHD"/>
</dbReference>
<evidence type="ECO:0000256" key="2">
    <source>
        <dbReference type="ARBA" id="ARBA00022771"/>
    </source>
</evidence>
<dbReference type="SMART" id="SM00249">
    <property type="entry name" value="PHD"/>
    <property type="match status" value="1"/>
</dbReference>
<feature type="region of interest" description="Disordered" evidence="4">
    <location>
        <begin position="1377"/>
        <end position="1396"/>
    </location>
</feature>
<comment type="caution">
    <text evidence="6">The sequence shown here is derived from an EMBL/GenBank/DDBJ whole genome shotgun (WGS) entry which is preliminary data.</text>
</comment>
<dbReference type="PANTHER" id="PTHR46235">
    <property type="entry name" value="PHD FINGER-CONTAINING PROTEIN DDB_G0268158"/>
    <property type="match status" value="1"/>
</dbReference>
<dbReference type="Pfam" id="PF22908">
    <property type="entry name" value="PHD_NSD"/>
    <property type="match status" value="1"/>
</dbReference>
<dbReference type="PANTHER" id="PTHR46235:SF3">
    <property type="entry name" value="PHD FINGER-CONTAINING PROTEIN DDB_G0268158"/>
    <property type="match status" value="1"/>
</dbReference>
<keyword evidence="7" id="KW-1185">Reference proteome</keyword>
<evidence type="ECO:0000259" key="5">
    <source>
        <dbReference type="SMART" id="SM00249"/>
    </source>
</evidence>